<reference evidence="2 3" key="1">
    <citation type="journal article" date="2014" name="Int. J. Syst. Evol. Microbiol.">
        <title>Complete genome sequence of Corynebacterium casei LMG S-19264T (=DSM 44701T), isolated from a smear-ripened cheese.</title>
        <authorList>
            <consortium name="US DOE Joint Genome Institute (JGI-PGF)"/>
            <person name="Walter F."/>
            <person name="Albersmeier A."/>
            <person name="Kalinowski J."/>
            <person name="Ruckert C."/>
        </authorList>
    </citation>
    <scope>NUCLEOTIDE SEQUENCE [LARGE SCALE GENOMIC DNA]</scope>
    <source>
        <strain evidence="2 3">IBRC-M 10912</strain>
    </source>
</reference>
<dbReference type="InterPro" id="IPR055955">
    <property type="entry name" value="DUF7533"/>
</dbReference>
<evidence type="ECO:0000256" key="1">
    <source>
        <dbReference type="SAM" id="Phobius"/>
    </source>
</evidence>
<dbReference type="GeneID" id="71853816"/>
<dbReference type="RefSeq" id="WP_246974480.1">
    <property type="nucleotide sequence ID" value="NZ_CP095397.1"/>
</dbReference>
<keyword evidence="1" id="KW-0472">Membrane</keyword>
<proteinExistence type="predicted"/>
<dbReference type="Proteomes" id="UP001595821">
    <property type="component" value="Unassembled WGS sequence"/>
</dbReference>
<gene>
    <name evidence="2" type="ORF">ACFOZ7_09210</name>
</gene>
<accession>A0ABD5NZF2</accession>
<sequence length="82" mass="8270">MAGIIDTITFAGTLILAVPAALAGLELVARGNTVVGATLVGLAVGLVVLERYLTLPTDLPGLLAKRVVGAVVKEPDSESDDS</sequence>
<dbReference type="Pfam" id="PF24377">
    <property type="entry name" value="DUF7533"/>
    <property type="match status" value="1"/>
</dbReference>
<dbReference type="AlphaFoldDB" id="A0ABD5NZF2"/>
<dbReference type="EMBL" id="JBHSDJ010000029">
    <property type="protein sequence ID" value="MFC4247175.1"/>
    <property type="molecule type" value="Genomic_DNA"/>
</dbReference>
<evidence type="ECO:0000313" key="2">
    <source>
        <dbReference type="EMBL" id="MFC4247175.1"/>
    </source>
</evidence>
<keyword evidence="1" id="KW-1133">Transmembrane helix</keyword>
<evidence type="ECO:0000313" key="3">
    <source>
        <dbReference type="Proteomes" id="UP001595821"/>
    </source>
</evidence>
<feature type="transmembrane region" description="Helical" evidence="1">
    <location>
        <begin position="33"/>
        <end position="53"/>
    </location>
</feature>
<comment type="caution">
    <text evidence="2">The sequence shown here is derived from an EMBL/GenBank/DDBJ whole genome shotgun (WGS) entry which is preliminary data.</text>
</comment>
<name>A0ABD5NZF2_9EURY</name>
<organism evidence="2 3">
    <name type="scientific">Natribaculum luteum</name>
    <dbReference type="NCBI Taxonomy" id="1586232"/>
    <lineage>
        <taxon>Archaea</taxon>
        <taxon>Methanobacteriati</taxon>
        <taxon>Methanobacteriota</taxon>
        <taxon>Stenosarchaea group</taxon>
        <taxon>Halobacteria</taxon>
        <taxon>Halobacteriales</taxon>
        <taxon>Natrialbaceae</taxon>
        <taxon>Natribaculum</taxon>
    </lineage>
</organism>
<evidence type="ECO:0008006" key="4">
    <source>
        <dbReference type="Google" id="ProtNLM"/>
    </source>
</evidence>
<protein>
    <recommendedName>
        <fullName evidence="4">Holin</fullName>
    </recommendedName>
</protein>
<keyword evidence="1" id="KW-0812">Transmembrane</keyword>